<protein>
    <recommendedName>
        <fullName evidence="9">Dynein regulatory complex subunit 7</fullName>
    </recommendedName>
</protein>
<dbReference type="GO" id="GO:0031514">
    <property type="term" value="C:motile cilium"/>
    <property type="evidence" value="ECO:0007669"/>
    <property type="project" value="TreeGrafter"/>
</dbReference>
<dbReference type="PANTHER" id="PTHR35249:SF2">
    <property type="entry name" value="DYNEIN REGULATORY COMPLEX SUBUNIT 7"/>
    <property type="match status" value="1"/>
</dbReference>
<keyword evidence="2" id="KW-0963">Cytoplasm</keyword>
<dbReference type="InterPro" id="IPR056292">
    <property type="entry name" value="DRC7_C"/>
</dbReference>
<dbReference type="InterPro" id="IPR033551">
    <property type="entry name" value="DRC7/lobo"/>
</dbReference>
<reference evidence="7" key="1">
    <citation type="journal article" date="2023" name="Insect Mol. Biol.">
        <title>Genome sequencing provides insights into the evolution of gene families encoding plant cell wall-degrading enzymes in longhorned beetles.</title>
        <authorList>
            <person name="Shin N.R."/>
            <person name="Okamura Y."/>
            <person name="Kirsch R."/>
            <person name="Pauchet Y."/>
        </authorList>
    </citation>
    <scope>NUCLEOTIDE SEQUENCE</scope>
    <source>
        <strain evidence="7">AMC_N1</strain>
    </source>
</reference>
<evidence type="ECO:0000256" key="1">
    <source>
        <dbReference type="ARBA" id="ARBA00004245"/>
    </source>
</evidence>
<evidence type="ECO:0000256" key="3">
    <source>
        <dbReference type="ARBA" id="ARBA00023212"/>
    </source>
</evidence>
<keyword evidence="3" id="KW-0206">Cytoskeleton</keyword>
<dbReference type="EMBL" id="JAPWTK010000001">
    <property type="protein sequence ID" value="KAJ8963270.1"/>
    <property type="molecule type" value="Genomic_DNA"/>
</dbReference>
<organism evidence="7 8">
    <name type="scientific">Aromia moschata</name>
    <dbReference type="NCBI Taxonomy" id="1265417"/>
    <lineage>
        <taxon>Eukaryota</taxon>
        <taxon>Metazoa</taxon>
        <taxon>Ecdysozoa</taxon>
        <taxon>Arthropoda</taxon>
        <taxon>Hexapoda</taxon>
        <taxon>Insecta</taxon>
        <taxon>Pterygota</taxon>
        <taxon>Neoptera</taxon>
        <taxon>Endopterygota</taxon>
        <taxon>Coleoptera</taxon>
        <taxon>Polyphaga</taxon>
        <taxon>Cucujiformia</taxon>
        <taxon>Chrysomeloidea</taxon>
        <taxon>Cerambycidae</taxon>
        <taxon>Cerambycinae</taxon>
        <taxon>Callichromatini</taxon>
        <taxon>Aromia</taxon>
    </lineage>
</organism>
<name>A0AAV8ZH23_9CUCU</name>
<proteinExistence type="predicted"/>
<accession>A0AAV8ZH23</accession>
<dbReference type="Pfam" id="PF24667">
    <property type="entry name" value="MORN_DRC7"/>
    <property type="match status" value="1"/>
</dbReference>
<sequence>MWDFVVIPRLHLQPRRLYSPHTTFLRQSGQPYEIATALCSLLIGLGYDAYVVSGYAIREVTMRIMSRVEAPYVPVEEAEEVVEEAVAEEKYKLRKPRDLRSKFLLMMQQRERDKVRAEQEKVAEEKRQRMLEEEKRPPDDLEGQRVHGWVILLAGERNVEDTIFIEPSTGMTYPLDTDIYCGIESVWNNLNYWYIVIRKYEPKRFVSGDTFAIPSSLDKPVNMQDCSEGVECLEYDLTNTEKWEHLLVGEPITRRKQKPRGMDEDEENEMYEEKHLDMPMPWSLRINIPHEVLKRRFPDGIKVTYYKRTSIEEYAPYVSDDGLLTRIVKYEDFLCTEVKSVEERFENRHDKLKRIMHDYSTDMVIDYFDTGRDDNVIKHIYYQHHEAINDDRTIFYNHKARYDGLAMVEINTNTLTEHFEGREDRLYYRQIVYTGNEDLATEPLQGNRRPILKVTQKFRRNEELPANKDIAVREFAVADRSINLKYHYAKGSVTASTRVFLKPPIAEMGEAMVFKPELTYGYQAEIGAKLPRQVTLFLLLEQQLKDEVTVIGSVRDIEVQLSEFLLQRAHEMAFPKLDVSLFNKEQNMDYRLAMLEKEQDARIHKEKEVEEDMDYLAPYLARLGNPKTLTLRQATDVRTRCLMEFKHMLVARANNVQKTFEKVSEQLLTKQNWYNRHQDTILPEEEKLYFQEVKDLNFYLRALEIHLNRHKDLASLR</sequence>
<dbReference type="Pfam" id="PF24671">
    <property type="entry name" value="DRC7_C"/>
    <property type="match status" value="1"/>
</dbReference>
<feature type="domain" description="Dynein regulatory complex subunit 7 MORN" evidence="5">
    <location>
        <begin position="298"/>
        <end position="580"/>
    </location>
</feature>
<dbReference type="InterPro" id="IPR056291">
    <property type="entry name" value="MORN_DRC7"/>
</dbReference>
<feature type="domain" description="Dynein regulatory complex subunit 7 C-terminal" evidence="6">
    <location>
        <begin position="628"/>
        <end position="715"/>
    </location>
</feature>
<evidence type="ECO:0008006" key="9">
    <source>
        <dbReference type="Google" id="ProtNLM"/>
    </source>
</evidence>
<evidence type="ECO:0000313" key="7">
    <source>
        <dbReference type="EMBL" id="KAJ8963270.1"/>
    </source>
</evidence>
<evidence type="ECO:0000259" key="5">
    <source>
        <dbReference type="Pfam" id="PF24667"/>
    </source>
</evidence>
<evidence type="ECO:0000259" key="6">
    <source>
        <dbReference type="Pfam" id="PF24671"/>
    </source>
</evidence>
<comment type="subcellular location">
    <subcellularLocation>
        <location evidence="1">Cytoplasm</location>
        <location evidence="1">Cytoskeleton</location>
    </subcellularLocation>
</comment>
<evidence type="ECO:0000256" key="4">
    <source>
        <dbReference type="SAM" id="MobiDB-lite"/>
    </source>
</evidence>
<dbReference type="Proteomes" id="UP001162162">
    <property type="component" value="Unassembled WGS sequence"/>
</dbReference>
<comment type="caution">
    <text evidence="7">The sequence shown here is derived from an EMBL/GenBank/DDBJ whole genome shotgun (WGS) entry which is preliminary data.</text>
</comment>
<keyword evidence="8" id="KW-1185">Reference proteome</keyword>
<gene>
    <name evidence="7" type="ORF">NQ318_018737</name>
</gene>
<dbReference type="GO" id="GO:0005856">
    <property type="term" value="C:cytoskeleton"/>
    <property type="evidence" value="ECO:0007669"/>
    <property type="project" value="UniProtKB-SubCell"/>
</dbReference>
<evidence type="ECO:0000313" key="8">
    <source>
        <dbReference type="Proteomes" id="UP001162162"/>
    </source>
</evidence>
<dbReference type="AlphaFoldDB" id="A0AAV8ZH23"/>
<evidence type="ECO:0000256" key="2">
    <source>
        <dbReference type="ARBA" id="ARBA00022490"/>
    </source>
</evidence>
<dbReference type="GO" id="GO:0030317">
    <property type="term" value="P:flagellated sperm motility"/>
    <property type="evidence" value="ECO:0007669"/>
    <property type="project" value="TreeGrafter"/>
</dbReference>
<feature type="region of interest" description="Disordered" evidence="4">
    <location>
        <begin position="115"/>
        <end position="139"/>
    </location>
</feature>
<dbReference type="PANTHER" id="PTHR35249">
    <property type="entry name" value="DYNEIN REGULATORY COMPLEX SUBUNIT 7"/>
    <property type="match status" value="1"/>
</dbReference>